<dbReference type="EMBL" id="JACGWJ010000029">
    <property type="protein sequence ID" value="KAL0302994.1"/>
    <property type="molecule type" value="Genomic_DNA"/>
</dbReference>
<evidence type="ECO:0000313" key="1">
    <source>
        <dbReference type="EMBL" id="KAL0302994.1"/>
    </source>
</evidence>
<comment type="caution">
    <text evidence="1">The sequence shown here is derived from an EMBL/GenBank/DDBJ whole genome shotgun (WGS) entry which is preliminary data.</text>
</comment>
<name>A0AAW2K9E2_SESRA</name>
<accession>A0AAW2K9E2</accession>
<reference evidence="1" key="1">
    <citation type="submission" date="2020-06" db="EMBL/GenBank/DDBJ databases">
        <authorList>
            <person name="Li T."/>
            <person name="Hu X."/>
            <person name="Zhang T."/>
            <person name="Song X."/>
            <person name="Zhang H."/>
            <person name="Dai N."/>
            <person name="Sheng W."/>
            <person name="Hou X."/>
            <person name="Wei L."/>
        </authorList>
    </citation>
    <scope>NUCLEOTIDE SEQUENCE</scope>
    <source>
        <strain evidence="1">G02</strain>
        <tissue evidence="1">Leaf</tissue>
    </source>
</reference>
<protein>
    <submittedName>
        <fullName evidence="1">Uncharacterized protein</fullName>
    </submittedName>
</protein>
<reference evidence="1" key="2">
    <citation type="journal article" date="2024" name="Plant">
        <title>Genomic evolution and insights into agronomic trait innovations of Sesamum species.</title>
        <authorList>
            <person name="Miao H."/>
            <person name="Wang L."/>
            <person name="Qu L."/>
            <person name="Liu H."/>
            <person name="Sun Y."/>
            <person name="Le M."/>
            <person name="Wang Q."/>
            <person name="Wei S."/>
            <person name="Zheng Y."/>
            <person name="Lin W."/>
            <person name="Duan Y."/>
            <person name="Cao H."/>
            <person name="Xiong S."/>
            <person name="Wang X."/>
            <person name="Wei L."/>
            <person name="Li C."/>
            <person name="Ma Q."/>
            <person name="Ju M."/>
            <person name="Zhao R."/>
            <person name="Li G."/>
            <person name="Mu C."/>
            <person name="Tian Q."/>
            <person name="Mei H."/>
            <person name="Zhang T."/>
            <person name="Gao T."/>
            <person name="Zhang H."/>
        </authorList>
    </citation>
    <scope>NUCLEOTIDE SEQUENCE</scope>
    <source>
        <strain evidence="1">G02</strain>
    </source>
</reference>
<proteinExistence type="predicted"/>
<sequence length="72" mass="8160">MHIVTKDIAAHIWVRQHNVVTPNVAERREKDAVWRGGAKRRKAARRGEGAGAICREAEVIDSGKKKKKNLYK</sequence>
<gene>
    <name evidence="1" type="ORF">Sradi_6167500</name>
</gene>
<organism evidence="1">
    <name type="scientific">Sesamum radiatum</name>
    <name type="common">Black benniseed</name>
    <dbReference type="NCBI Taxonomy" id="300843"/>
    <lineage>
        <taxon>Eukaryota</taxon>
        <taxon>Viridiplantae</taxon>
        <taxon>Streptophyta</taxon>
        <taxon>Embryophyta</taxon>
        <taxon>Tracheophyta</taxon>
        <taxon>Spermatophyta</taxon>
        <taxon>Magnoliopsida</taxon>
        <taxon>eudicotyledons</taxon>
        <taxon>Gunneridae</taxon>
        <taxon>Pentapetalae</taxon>
        <taxon>asterids</taxon>
        <taxon>lamiids</taxon>
        <taxon>Lamiales</taxon>
        <taxon>Pedaliaceae</taxon>
        <taxon>Sesamum</taxon>
    </lineage>
</organism>
<dbReference type="AlphaFoldDB" id="A0AAW2K9E2"/>